<keyword evidence="4" id="KW-1185">Reference proteome</keyword>
<dbReference type="PANTHER" id="PTHR38834">
    <property type="entry name" value="PERIPLASMIC SUBSTRATE BINDING PROTEIN FAMILY 3"/>
    <property type="match status" value="1"/>
</dbReference>
<protein>
    <submittedName>
        <fullName evidence="3">Amino acid ABC transporter substrate-binding protein</fullName>
    </submittedName>
</protein>
<dbReference type="RefSeq" id="WP_146800577.1">
    <property type="nucleotide sequence ID" value="NZ_VOLP01000028.1"/>
</dbReference>
<dbReference type="SUPFAM" id="SSF53850">
    <property type="entry name" value="Periplasmic binding protein-like II"/>
    <property type="match status" value="1"/>
</dbReference>
<dbReference type="PANTHER" id="PTHR38834:SF3">
    <property type="entry name" value="SOLUTE-BINDING PROTEIN FAMILY 3_N-TERMINAL DOMAIN-CONTAINING PROTEIN"/>
    <property type="match status" value="1"/>
</dbReference>
<gene>
    <name evidence="2" type="ORF">ESZ26_16650</name>
    <name evidence="3" type="ORF">ESZ27_14705</name>
</gene>
<feature type="domain" description="Solute-binding protein family 3/N-terminal" evidence="1">
    <location>
        <begin position="30"/>
        <end position="249"/>
    </location>
</feature>
<proteinExistence type="predicted"/>
<name>A0A5C6Q6E3_9GAMM</name>
<evidence type="ECO:0000313" key="4">
    <source>
        <dbReference type="Proteomes" id="UP000321525"/>
    </source>
</evidence>
<comment type="caution">
    <text evidence="3">The sequence shown here is derived from an EMBL/GenBank/DDBJ whole genome shotgun (WGS) entry which is preliminary data.</text>
</comment>
<dbReference type="OrthoDB" id="8587856at2"/>
<dbReference type="Proteomes" id="UP000321525">
    <property type="component" value="Unassembled WGS sequence"/>
</dbReference>
<sequence length="250" mass="28439">MNNIGKQTAVALLLFVFSWASYAQQLRFVTENLPPFHFMGADNKPAGALVEVIEALMIKTQLSAQIEFIPFARSYDLALNNKDIFMLSLMKSTDRKDLFQWVGQIFKSKAFLVGLRSRSDINISNIEEAKSFVVGTIRGYHSEQHLKSAGFLEQKNLHLSVSYKHMWSMLFEQRIDFILTNFVAVDREMKSIGFNKEDIKPFIELHDFPGDLFIATGLKTADKTVTILSAALQQIKADGTYKNIMDKWGL</sequence>
<dbReference type="Proteomes" id="UP000321917">
    <property type="component" value="Unassembled WGS sequence"/>
</dbReference>
<dbReference type="EMBL" id="VOLR01000029">
    <property type="protein sequence ID" value="TWX55358.1"/>
    <property type="molecule type" value="Genomic_DNA"/>
</dbReference>
<accession>A0A5C6Q6E3</accession>
<dbReference type="AlphaFoldDB" id="A0A5C6Q6E3"/>
<evidence type="ECO:0000313" key="5">
    <source>
        <dbReference type="Proteomes" id="UP000321917"/>
    </source>
</evidence>
<evidence type="ECO:0000259" key="1">
    <source>
        <dbReference type="Pfam" id="PF00497"/>
    </source>
</evidence>
<dbReference type="Gene3D" id="3.40.190.10">
    <property type="entry name" value="Periplasmic binding protein-like II"/>
    <property type="match status" value="2"/>
</dbReference>
<dbReference type="EMBL" id="VOLQ01000032">
    <property type="protein sequence ID" value="TWX64429.1"/>
    <property type="molecule type" value="Genomic_DNA"/>
</dbReference>
<dbReference type="Pfam" id="PF00497">
    <property type="entry name" value="SBP_bac_3"/>
    <property type="match status" value="1"/>
</dbReference>
<reference evidence="3 5" key="1">
    <citation type="submission" date="2019-07" db="EMBL/GenBank/DDBJ databases">
        <title>Genomes of sea-ice associated Colwellia species.</title>
        <authorList>
            <person name="Bowman J.P."/>
        </authorList>
    </citation>
    <scope>NUCLEOTIDE SEQUENCE [LARGE SCALE GENOMIC DNA]</scope>
    <source>
        <strain evidence="2 4">ACAM 607</strain>
        <strain evidence="3 5">IC036</strain>
    </source>
</reference>
<evidence type="ECO:0000313" key="3">
    <source>
        <dbReference type="EMBL" id="TWX64429.1"/>
    </source>
</evidence>
<dbReference type="InterPro" id="IPR001638">
    <property type="entry name" value="Solute-binding_3/MltF_N"/>
</dbReference>
<organism evidence="3 5">
    <name type="scientific">Colwellia hornerae</name>
    <dbReference type="NCBI Taxonomy" id="89402"/>
    <lineage>
        <taxon>Bacteria</taxon>
        <taxon>Pseudomonadati</taxon>
        <taxon>Pseudomonadota</taxon>
        <taxon>Gammaproteobacteria</taxon>
        <taxon>Alteromonadales</taxon>
        <taxon>Colwelliaceae</taxon>
        <taxon>Colwellia</taxon>
    </lineage>
</organism>
<evidence type="ECO:0000313" key="2">
    <source>
        <dbReference type="EMBL" id="TWX55358.1"/>
    </source>
</evidence>